<feature type="compositionally biased region" description="Basic and acidic residues" evidence="1">
    <location>
        <begin position="120"/>
        <end position="130"/>
    </location>
</feature>
<feature type="compositionally biased region" description="Basic residues" evidence="1">
    <location>
        <begin position="67"/>
        <end position="86"/>
    </location>
</feature>
<protein>
    <submittedName>
        <fullName evidence="3">Uncharacterized protein LOC126911318</fullName>
    </submittedName>
</protein>
<keyword evidence="2" id="KW-1185">Reference proteome</keyword>
<feature type="region of interest" description="Disordered" evidence="1">
    <location>
        <begin position="1"/>
        <end position="130"/>
    </location>
</feature>
<evidence type="ECO:0000256" key="1">
    <source>
        <dbReference type="SAM" id="MobiDB-lite"/>
    </source>
</evidence>
<organism evidence="2 3">
    <name type="scientific">Spodoptera frugiperda</name>
    <name type="common">Fall armyworm</name>
    <dbReference type="NCBI Taxonomy" id="7108"/>
    <lineage>
        <taxon>Eukaryota</taxon>
        <taxon>Metazoa</taxon>
        <taxon>Ecdysozoa</taxon>
        <taxon>Arthropoda</taxon>
        <taxon>Hexapoda</taxon>
        <taxon>Insecta</taxon>
        <taxon>Pterygota</taxon>
        <taxon>Neoptera</taxon>
        <taxon>Endopterygota</taxon>
        <taxon>Lepidoptera</taxon>
        <taxon>Glossata</taxon>
        <taxon>Ditrysia</taxon>
        <taxon>Noctuoidea</taxon>
        <taxon>Noctuidae</taxon>
        <taxon>Amphipyrinae</taxon>
        <taxon>Spodoptera</taxon>
    </lineage>
</organism>
<feature type="compositionally biased region" description="Basic and acidic residues" evidence="1">
    <location>
        <begin position="29"/>
        <end position="45"/>
    </location>
</feature>
<feature type="compositionally biased region" description="Polar residues" evidence="1">
    <location>
        <begin position="717"/>
        <end position="735"/>
    </location>
</feature>
<name>A0A9R0DW65_SPOFR</name>
<dbReference type="PANTHER" id="PTHR46601">
    <property type="entry name" value="ULP_PROTEASE DOMAIN-CONTAINING PROTEIN"/>
    <property type="match status" value="1"/>
</dbReference>
<evidence type="ECO:0000313" key="3">
    <source>
        <dbReference type="RefSeq" id="XP_050553906.1"/>
    </source>
</evidence>
<dbReference type="AlphaFoldDB" id="A0A9R0DW65"/>
<dbReference type="OrthoDB" id="6375801at2759"/>
<dbReference type="PANTHER" id="PTHR46601:SF2">
    <property type="entry name" value="UBIQUITIN-LIKE PROTEASE FAMILY PROFILE DOMAIN-CONTAINING PROTEIN"/>
    <property type="match status" value="1"/>
</dbReference>
<reference evidence="3" key="1">
    <citation type="submission" date="2025-08" db="UniProtKB">
        <authorList>
            <consortium name="RefSeq"/>
        </authorList>
    </citation>
    <scope>IDENTIFICATION</scope>
    <source>
        <tissue evidence="3">Whole larval tissue</tissue>
    </source>
</reference>
<dbReference type="Proteomes" id="UP000829999">
    <property type="component" value="Chromosome 13"/>
</dbReference>
<sequence>MAGKKRSEREKKERLKEQKRTWIRKKREKMTEAELEERRQKDRERYKKKKEAGKIKSIKDYTPRMQKTIRKSWRERAKTHRNKLKLLKATEQRLINDETPPPSPTSQSSTPSSRASLGRRLAERNRRRLKIENKHLRQRILHLENLLANKRMQLLRTRQPRNIINDGLPETIVMGRKRKQIENKEAVRKFLEKDECSRITSGKKETITKNKQKKQIRFLNDTMLNLYEKFKEETKIKMSYALFCRFRPFWVLVPNVNKRNTCLCVTHTNMEMMVTALKKAAIIKENSAIGLVKSICCAGNLRCDCLARQCNFCKNKSVNLNKYPNDMMITCERWITKKITTTIKGQVKLCQKTVKESFSSKSEVFVKIFLEDKLPKFIKHLLNIISQHRVLTKIKNELADDEALLHMDFSENYNCKYSAEVQSTHFGGSKPQISLHTSVLYLRGTDKISINSFCTLSKNLRHDPVLICTHLKPIIDHIKYKVPNLRTMHFQSDGPSSQYRNKSMFFLIAKYLSKELGVDNIIWHFSETGHGKGAPDGIGGCVKRTADAFVATGGDIPDFEALVSCLQEKCKGIIILPIDDTYVDDISNILSTSTTRPFTGTLLIHQLTWNKTNPDVLHARRLSCSICETNQICSHHEIGLIYLTYKQTDNIPVLRTSADSPSEYSESPHSEYDIYKNPIATTSRTSIDFYRKCYGSDSSSDEEIFESRKQTPLRENVINTKRSDGNLQSRSNNTSSDEENIF</sequence>
<feature type="compositionally biased region" description="Basic and acidic residues" evidence="1">
    <location>
        <begin position="1"/>
        <end position="20"/>
    </location>
</feature>
<feature type="region of interest" description="Disordered" evidence="1">
    <location>
        <begin position="695"/>
        <end position="742"/>
    </location>
</feature>
<dbReference type="GeneID" id="126911318"/>
<gene>
    <name evidence="3" type="primary">LOC126911318</name>
</gene>
<evidence type="ECO:0000313" key="2">
    <source>
        <dbReference type="Proteomes" id="UP000829999"/>
    </source>
</evidence>
<dbReference type="RefSeq" id="XP_050553906.1">
    <property type="nucleotide sequence ID" value="XM_050697949.1"/>
</dbReference>
<accession>A0A9R0DW65</accession>
<feature type="compositionally biased region" description="Basic and acidic residues" evidence="1">
    <location>
        <begin position="52"/>
        <end position="62"/>
    </location>
</feature>
<proteinExistence type="predicted"/>